<gene>
    <name evidence="2" type="ORF">ACFSAV_10285</name>
</gene>
<evidence type="ECO:0000313" key="3">
    <source>
        <dbReference type="Proteomes" id="UP001597420"/>
    </source>
</evidence>
<dbReference type="Proteomes" id="UP001597420">
    <property type="component" value="Unassembled WGS sequence"/>
</dbReference>
<keyword evidence="3" id="KW-1185">Reference proteome</keyword>
<protein>
    <submittedName>
        <fullName evidence="2">Pyridoxamine 5'-phosphate oxidase family protein</fullName>
    </submittedName>
</protein>
<accession>A0ABW4P008</accession>
<evidence type="ECO:0000259" key="1">
    <source>
        <dbReference type="Pfam" id="PF01243"/>
    </source>
</evidence>
<dbReference type="EMBL" id="JBHUFP010000025">
    <property type="protein sequence ID" value="MFD1806742.1"/>
    <property type="molecule type" value="Genomic_DNA"/>
</dbReference>
<comment type="caution">
    <text evidence="2">The sequence shown here is derived from an EMBL/GenBank/DDBJ whole genome shotgun (WGS) entry which is preliminary data.</text>
</comment>
<dbReference type="PIRSF" id="PIRSF009554">
    <property type="entry name" value="UCP009554"/>
    <property type="match status" value="1"/>
</dbReference>
<reference evidence="3" key="1">
    <citation type="journal article" date="2019" name="Int. J. Syst. Evol. Microbiol.">
        <title>The Global Catalogue of Microorganisms (GCM) 10K type strain sequencing project: providing services to taxonomists for standard genome sequencing and annotation.</title>
        <authorList>
            <consortium name="The Broad Institute Genomics Platform"/>
            <consortium name="The Broad Institute Genome Sequencing Center for Infectious Disease"/>
            <person name="Wu L."/>
            <person name="Ma J."/>
        </authorList>
    </citation>
    <scope>NUCLEOTIDE SEQUENCE [LARGE SCALE GENOMIC DNA]</scope>
    <source>
        <strain evidence="3">CCM 7950</strain>
    </source>
</reference>
<dbReference type="RefSeq" id="WP_101775277.1">
    <property type="nucleotide sequence ID" value="NZ_JAUNLA010000015.1"/>
</dbReference>
<dbReference type="InterPro" id="IPR011194">
    <property type="entry name" value="UPF0306"/>
</dbReference>
<name>A0ABW4P008_9PAST</name>
<dbReference type="InterPro" id="IPR011576">
    <property type="entry name" value="Pyridox_Oxase_N"/>
</dbReference>
<dbReference type="Pfam" id="PF01243">
    <property type="entry name" value="PNPOx_N"/>
    <property type="match status" value="1"/>
</dbReference>
<evidence type="ECO:0000313" key="2">
    <source>
        <dbReference type="EMBL" id="MFD1806742.1"/>
    </source>
</evidence>
<proteinExistence type="predicted"/>
<feature type="domain" description="Pyridoxamine 5'-phosphate oxidase N-terminal" evidence="1">
    <location>
        <begin position="1"/>
        <end position="124"/>
    </location>
</feature>
<dbReference type="InterPro" id="IPR012349">
    <property type="entry name" value="Split_barrel_FMN-bd"/>
</dbReference>
<dbReference type="Gene3D" id="2.30.110.10">
    <property type="entry name" value="Electron Transport, Fmn-binding Protein, Chain A"/>
    <property type="match status" value="1"/>
</dbReference>
<organism evidence="2 3">
    <name type="scientific">Pasteurella oralis</name>
    <dbReference type="NCBI Taxonomy" id="1071947"/>
    <lineage>
        <taxon>Bacteria</taxon>
        <taxon>Pseudomonadati</taxon>
        <taxon>Pseudomonadota</taxon>
        <taxon>Gammaproteobacteria</taxon>
        <taxon>Pasteurellales</taxon>
        <taxon>Pasteurellaceae</taxon>
        <taxon>Pasteurella</taxon>
    </lineage>
</organism>
<dbReference type="SUPFAM" id="SSF50475">
    <property type="entry name" value="FMN-binding split barrel"/>
    <property type="match status" value="1"/>
</dbReference>
<sequence>MQKRLVDFIKKQYAFTLACTENDLPWANGLYYVFDEDLKRLIYVTGEQTHHAKIIMKNPQVAGTIFVPTRFVPSLQGVQFTGKSKQLYGKEAETAFQLYEETYSHQLIRRLSVWEIELEYVRLVDNSLGLFSTIEWKKGQEVEEEDLSLFLK</sequence>